<dbReference type="VEuPathDB" id="ToxoDB:ETH_00023295"/>
<name>U6L467_EIMTE</name>
<keyword evidence="6" id="KW-1185">Reference proteome</keyword>
<evidence type="ECO:0000256" key="1">
    <source>
        <dbReference type="ARBA" id="ARBA00007806"/>
    </source>
</evidence>
<organism evidence="5 6">
    <name type="scientific">Eimeria tenella</name>
    <name type="common">Coccidian parasite</name>
    <dbReference type="NCBI Taxonomy" id="5802"/>
    <lineage>
        <taxon>Eukaryota</taxon>
        <taxon>Sar</taxon>
        <taxon>Alveolata</taxon>
        <taxon>Apicomplexa</taxon>
        <taxon>Conoidasida</taxon>
        <taxon>Coccidia</taxon>
        <taxon>Eucoccidiorida</taxon>
        <taxon>Eimeriorina</taxon>
        <taxon>Eimeriidae</taxon>
        <taxon>Eimeria</taxon>
    </lineage>
</organism>
<dbReference type="Gene3D" id="2.60.40.1760">
    <property type="entry name" value="glycosyl hydrolase (family 31)"/>
    <property type="match status" value="1"/>
</dbReference>
<feature type="compositionally biased region" description="Basic residues" evidence="2">
    <location>
        <begin position="741"/>
        <end position="753"/>
    </location>
</feature>
<dbReference type="Gene3D" id="3.20.20.80">
    <property type="entry name" value="Glycosidases"/>
    <property type="match status" value="1"/>
</dbReference>
<dbReference type="InterPro" id="IPR000322">
    <property type="entry name" value="Glyco_hydro_31_TIM"/>
</dbReference>
<protein>
    <submittedName>
        <fullName evidence="5">Alpha-glucosidase II, putative</fullName>
    </submittedName>
</protein>
<dbReference type="PROSITE" id="PS00129">
    <property type="entry name" value="GLYCOSYL_HYDROL_F31_1"/>
    <property type="match status" value="1"/>
</dbReference>
<dbReference type="InterPro" id="IPR013780">
    <property type="entry name" value="Glyco_hydro_b"/>
</dbReference>
<dbReference type="PANTHER" id="PTHR22762">
    <property type="entry name" value="ALPHA-GLUCOSIDASE"/>
    <property type="match status" value="1"/>
</dbReference>
<feature type="domain" description="Glycoside hydrolase family 31 TIM barrel" evidence="3">
    <location>
        <begin position="788"/>
        <end position="1119"/>
    </location>
</feature>
<reference evidence="5" key="1">
    <citation type="submission" date="2013-10" db="EMBL/GenBank/DDBJ databases">
        <title>Genomic analysis of the causative agents of coccidiosis in chickens.</title>
        <authorList>
            <person name="Reid A.J."/>
            <person name="Blake D."/>
            <person name="Billington K."/>
            <person name="Browne H."/>
            <person name="Dunn M."/>
            <person name="Hung S."/>
            <person name="Kawahara F."/>
            <person name="Miranda-Saavedra D."/>
            <person name="Mourier T."/>
            <person name="Nagra H."/>
            <person name="Otto T.D."/>
            <person name="Rawlings N."/>
            <person name="Sanchez A."/>
            <person name="Sanders M."/>
            <person name="Subramaniam C."/>
            <person name="Tay Y."/>
            <person name="Dear P."/>
            <person name="Doerig C."/>
            <person name="Gruber A."/>
            <person name="Parkinson J."/>
            <person name="Shirley M."/>
            <person name="Wan K.L."/>
            <person name="Berriman M."/>
            <person name="Tomley F."/>
            <person name="Pain A."/>
        </authorList>
    </citation>
    <scope>NUCLEOTIDE SEQUENCE [LARGE SCALE GENOMIC DNA]</scope>
    <source>
        <strain evidence="5">Houghton</strain>
    </source>
</reference>
<feature type="domain" description="Glycoside hydrolase family 31 N-terminal" evidence="4">
    <location>
        <begin position="531"/>
        <end position="653"/>
    </location>
</feature>
<feature type="region of interest" description="Disordered" evidence="2">
    <location>
        <begin position="737"/>
        <end position="798"/>
    </location>
</feature>
<feature type="region of interest" description="Disordered" evidence="2">
    <location>
        <begin position="1177"/>
        <end position="1206"/>
    </location>
</feature>
<dbReference type="SUPFAM" id="SSF51445">
    <property type="entry name" value="(Trans)glycosidases"/>
    <property type="match status" value="1"/>
</dbReference>
<dbReference type="GO" id="GO:0006491">
    <property type="term" value="P:N-glycan processing"/>
    <property type="evidence" value="ECO:0007669"/>
    <property type="project" value="TreeGrafter"/>
</dbReference>
<reference evidence="5" key="2">
    <citation type="submission" date="2013-10" db="EMBL/GenBank/DDBJ databases">
        <authorList>
            <person name="Aslett M."/>
        </authorList>
    </citation>
    <scope>NUCLEOTIDE SEQUENCE [LARGE SCALE GENOMIC DNA]</scope>
    <source>
        <strain evidence="5">Houghton</strain>
    </source>
</reference>
<evidence type="ECO:0000313" key="5">
    <source>
        <dbReference type="EMBL" id="CDJ45207.1"/>
    </source>
</evidence>
<proteinExistence type="inferred from homology"/>
<dbReference type="OMA" id="ISHVAVW"/>
<feature type="compositionally biased region" description="Low complexity" evidence="2">
    <location>
        <begin position="1338"/>
        <end position="1361"/>
    </location>
</feature>
<evidence type="ECO:0000313" key="6">
    <source>
        <dbReference type="Proteomes" id="UP000030747"/>
    </source>
</evidence>
<sequence>MEHETEKESVFITRATESPFCYRFQLYAQLLLLLQQQHRQQQLQQQQQLNKRQLQVPIPFLALYRAIPESLRLFVKQQQQQQQQRQQRTQEREELNNEWTFSMTIRRQSDGLLLLLQVAVYTPGFIRLRLSEHVERQRIEQQQKPRHFVAELLLDRQQLLQQLVPTCCVQQEVDKTLIVAECITPTASAAASAAKAHSSVAVAAASAAKGQRAEAAGATTNLDCSAQDALSSEWLQHGICSNTSKASSGGGAQYAAEAARHTADAPCSFELSVCVHHEPFAVSLQLNGRELQRLNAQQLLNWESVGTDRQWRSAAAAVSAAVNPHKEHQQQPVQLESHDARRATAFKAGTSEDSMAALRDPQGMQTIAVARSSAEMSHMAHKVNAAAEEAAAEAATLKAAASHAAAKAARAAATAATAANPTLDEAAPEKRKKAAADAAGATAAAAASAVGAAALEAATAANLAVEAAEAAATAADLSPSKLRDAIDVEWRPPAASCRFAAAAAHPIAAMLRAEEQRDVPMEQQELLQKLLQASQKQLLQQAVQEENQSEEERLWRACGVGGDISFLDAVGVYGLYEHSTSYRLENYTEPYRHVPYLCIRLVLFNVDAYGWDPDSPSSLYASMPLLFATHAGGSNGGRQASAFVFLNSAETFFRVNYEQAPEQQEQQRHEHQQRQQQQEGVIPCWFCSEGGEFECLLCCGPSPVDVHRQVHVALGLPMLAPIGALGKHQSRWGYAEEVRSKRAGRNRQTKRWKRQPEQIETRKPTARQTEKQPERTKRDKQTEKPSQSQKQKDAQEAVRGMDSYGVPFDALWLDIDHTPHCKYFLEDTSRVDLKQLAGELEANQRMLVRRMHQYQQKQHQVVIADPHLRIEVGYPLFEEAVQQKLLINNLGGLLRLARLPASKGKLTMLILYHSWKGISNLGLWNDMNEPSIFGCKELTLPRGALHKADPVPAAAASTALAAKKGGDIEERVEHWRVHNLYGLLQQIASYEGLLARSQGTRRPFLLSRAGFLGSWRWAFLWTGDNEASWAHLRCVVPMTLSAAACGQSLVGADVGGFIGSTGPELLLRWHQLGAWLPFYRVHCEKAAAKREAFRDSLLLPFVRKAVLERYRFMPYWYTLCAEYSFFGDPIVRPIWWLDASAEAARAGSNISSSSSTQPFLVGSQIYVQPILHSMLPRETQQQQTKDTSKQHAHEEARQLHEQQQQQQHEIHMHQQLTELHLPRGLLWYDADTGSVCCSQSAATATGQPETKSAPSCSFPLTLRRIPVFVRGGAIVATREAPSKSALLCMQQPLTLHVYLSPEGAAEGRLYLDDGISFQCTKGRFLYLRIRARTLQHQQEQQQAQQQEQRQQDPRSSSSSASKGLLIWPESEPLPLGGPTCPWVYGALSPGESFNACISHVAVWGVRTPPASAVLRERGSGQRPLEFSVSALPLNPREDELRKTQEAFITAAAAAPCAPAATGIAKDAVPAAAAASEAPATFKANAEQAKRQMQQKQHAATREHLAGLLRQKTESDELQLQQKHQDACFGHPLYRVLIETPGALATDPIWAIELVW</sequence>
<feature type="compositionally biased region" description="Basic and acidic residues" evidence="2">
    <location>
        <begin position="1186"/>
        <end position="1200"/>
    </location>
</feature>
<dbReference type="Pfam" id="PF01055">
    <property type="entry name" value="Glyco_hydro_31_2nd"/>
    <property type="match status" value="1"/>
</dbReference>
<dbReference type="InterPro" id="IPR017853">
    <property type="entry name" value="GH"/>
</dbReference>
<dbReference type="GeneID" id="25253771"/>
<dbReference type="InterPro" id="IPR030458">
    <property type="entry name" value="Glyco_hydro_31_AS"/>
</dbReference>
<feature type="region of interest" description="Disordered" evidence="2">
    <location>
        <begin position="1338"/>
        <end position="1362"/>
    </location>
</feature>
<feature type="compositionally biased region" description="Basic and acidic residues" evidence="2">
    <location>
        <begin position="754"/>
        <end position="783"/>
    </location>
</feature>
<dbReference type="PANTHER" id="PTHR22762:SF120">
    <property type="entry name" value="HETEROGLYCAN GLUCOSIDASE 1"/>
    <property type="match status" value="1"/>
</dbReference>
<evidence type="ECO:0000256" key="2">
    <source>
        <dbReference type="SAM" id="MobiDB-lite"/>
    </source>
</evidence>
<comment type="similarity">
    <text evidence="1">Belongs to the glycosyl hydrolase 31 family.</text>
</comment>
<dbReference type="RefSeq" id="XP_013235954.1">
    <property type="nucleotide sequence ID" value="XM_013380500.1"/>
</dbReference>
<dbReference type="Pfam" id="PF13802">
    <property type="entry name" value="Gal_mutarotas_2"/>
    <property type="match status" value="1"/>
</dbReference>
<accession>U6L467</accession>
<dbReference type="Gene3D" id="2.60.40.1180">
    <property type="entry name" value="Golgi alpha-mannosidase II"/>
    <property type="match status" value="2"/>
</dbReference>
<dbReference type="GO" id="GO:0090599">
    <property type="term" value="F:alpha-glucosidase activity"/>
    <property type="evidence" value="ECO:0007669"/>
    <property type="project" value="TreeGrafter"/>
</dbReference>
<dbReference type="Proteomes" id="UP000030747">
    <property type="component" value="Unassembled WGS sequence"/>
</dbReference>
<dbReference type="EMBL" id="HG678089">
    <property type="protein sequence ID" value="CDJ45207.1"/>
    <property type="molecule type" value="Genomic_DNA"/>
</dbReference>
<dbReference type="GO" id="GO:0005975">
    <property type="term" value="P:carbohydrate metabolic process"/>
    <property type="evidence" value="ECO:0007669"/>
    <property type="project" value="InterPro"/>
</dbReference>
<dbReference type="OrthoDB" id="349127at2759"/>
<dbReference type="VEuPathDB" id="ToxoDB:ETH2_1044700"/>
<evidence type="ECO:0000259" key="4">
    <source>
        <dbReference type="Pfam" id="PF13802"/>
    </source>
</evidence>
<dbReference type="InterPro" id="IPR025887">
    <property type="entry name" value="Glyco_hydro_31_N_dom"/>
</dbReference>
<gene>
    <name evidence="5" type="ORF">ETH_00023295</name>
</gene>
<evidence type="ECO:0000259" key="3">
    <source>
        <dbReference type="Pfam" id="PF01055"/>
    </source>
</evidence>